<name>A0A0F9KG91_9ZZZZ</name>
<protein>
    <submittedName>
        <fullName evidence="2">Uncharacterized protein</fullName>
    </submittedName>
</protein>
<evidence type="ECO:0000313" key="2">
    <source>
        <dbReference type="EMBL" id="KKM14295.1"/>
    </source>
</evidence>
<dbReference type="AlphaFoldDB" id="A0A0F9KG91"/>
<accession>A0A0F9KG91</accession>
<dbReference type="EMBL" id="LAZR01015515">
    <property type="protein sequence ID" value="KKM09978.1"/>
    <property type="molecule type" value="Genomic_DNA"/>
</dbReference>
<comment type="caution">
    <text evidence="2">The sequence shown here is derived from an EMBL/GenBank/DDBJ whole genome shotgun (WGS) entry which is preliminary data.</text>
</comment>
<organism evidence="2">
    <name type="scientific">marine sediment metagenome</name>
    <dbReference type="NCBI Taxonomy" id="412755"/>
    <lineage>
        <taxon>unclassified sequences</taxon>
        <taxon>metagenomes</taxon>
        <taxon>ecological metagenomes</taxon>
    </lineage>
</organism>
<dbReference type="EMBL" id="LAZR01015180">
    <property type="protein sequence ID" value="KKM14295.1"/>
    <property type="molecule type" value="Genomic_DNA"/>
</dbReference>
<reference evidence="2" key="1">
    <citation type="journal article" date="2015" name="Nature">
        <title>Complex archaea that bridge the gap between prokaryotes and eukaryotes.</title>
        <authorList>
            <person name="Spang A."/>
            <person name="Saw J.H."/>
            <person name="Jorgensen S.L."/>
            <person name="Zaremba-Niedzwiedzka K."/>
            <person name="Martijn J."/>
            <person name="Lind A.E."/>
            <person name="van Eijk R."/>
            <person name="Schleper C."/>
            <person name="Guy L."/>
            <person name="Ettema T.J."/>
        </authorList>
    </citation>
    <scope>NUCLEOTIDE SEQUENCE</scope>
</reference>
<feature type="non-terminal residue" evidence="2">
    <location>
        <position position="1"/>
    </location>
</feature>
<sequence>TVNKRIIESDFANRHDKYRKQRRARIADCIACIRQLQNNPTEADKYNNPAKHFN</sequence>
<evidence type="ECO:0000313" key="1">
    <source>
        <dbReference type="EMBL" id="KKM09978.1"/>
    </source>
</evidence>
<gene>
    <name evidence="2" type="ORF">LCGC14_1707620</name>
    <name evidence="1" type="ORF">LCGC14_1722210</name>
</gene>
<proteinExistence type="predicted"/>